<comment type="caution">
    <text evidence="2">The sequence shown here is derived from an EMBL/GenBank/DDBJ whole genome shotgun (WGS) entry which is preliminary data.</text>
</comment>
<evidence type="ECO:0008006" key="4">
    <source>
        <dbReference type="Google" id="ProtNLM"/>
    </source>
</evidence>
<dbReference type="RefSeq" id="WP_159345670.1">
    <property type="nucleotide sequence ID" value="NZ_JBALOT010000082.1"/>
</dbReference>
<reference evidence="2 3" key="1">
    <citation type="journal article" date="2020" name="G3 (Bethesda)">
        <title>Whole Genome Sequencing and Comparative Genomics of Two Nematicidal Bacillus Strains Reveals a Wide Range of Possible Virulence Factors.</title>
        <authorList>
            <person name="Susic N."/>
            <person name="Janezic S."/>
            <person name="Rupnik M."/>
            <person name="Geric Stare B."/>
        </authorList>
    </citation>
    <scope>NUCLEOTIDE SEQUENCE [LARGE SCALE GENOMIC DNA]</scope>
    <source>
        <strain evidence="2 3">I-1582</strain>
    </source>
</reference>
<organism evidence="2 3">
    <name type="scientific">Cytobacillus firmus</name>
    <name type="common">Bacillus firmus</name>
    <dbReference type="NCBI Taxonomy" id="1399"/>
    <lineage>
        <taxon>Bacteria</taxon>
        <taxon>Bacillati</taxon>
        <taxon>Bacillota</taxon>
        <taxon>Bacilli</taxon>
        <taxon>Bacillales</taxon>
        <taxon>Bacillaceae</taxon>
        <taxon>Cytobacillus</taxon>
    </lineage>
</organism>
<keyword evidence="1" id="KW-0812">Transmembrane</keyword>
<proteinExistence type="predicted"/>
<gene>
    <name evidence="2" type="ORF">KIS1582_3074</name>
</gene>
<keyword evidence="1" id="KW-1133">Transmembrane helix</keyword>
<name>A0A800MV60_CYTFI</name>
<evidence type="ECO:0000256" key="1">
    <source>
        <dbReference type="SAM" id="Phobius"/>
    </source>
</evidence>
<dbReference type="EMBL" id="VDEM01000038">
    <property type="protein sequence ID" value="KAF0823093.1"/>
    <property type="molecule type" value="Genomic_DNA"/>
</dbReference>
<protein>
    <recommendedName>
        <fullName evidence="4">Selenocysteine lyase</fullName>
    </recommendedName>
</protein>
<dbReference type="AlphaFoldDB" id="A0A800MV60"/>
<evidence type="ECO:0000313" key="2">
    <source>
        <dbReference type="EMBL" id="KAF0823093.1"/>
    </source>
</evidence>
<feature type="transmembrane region" description="Helical" evidence="1">
    <location>
        <begin position="53"/>
        <end position="75"/>
    </location>
</feature>
<sequence length="79" mass="9246">MAAFIVIFFLFIPVYGVLLWSYFDPEESLLWGRRGMYKEEPEISEGAKKYTKVLSLVLMILITLIFAIVFFNLIVEKFS</sequence>
<dbReference type="OrthoDB" id="2638588at2"/>
<accession>A0A800MV60</accession>
<evidence type="ECO:0000313" key="3">
    <source>
        <dbReference type="Proteomes" id="UP000465778"/>
    </source>
</evidence>
<dbReference type="Proteomes" id="UP000465778">
    <property type="component" value="Unassembled WGS sequence"/>
</dbReference>
<keyword evidence="1" id="KW-0472">Membrane</keyword>